<dbReference type="EMBL" id="CM023473">
    <property type="protein sequence ID" value="KAH7953584.1"/>
    <property type="molecule type" value="Genomic_DNA"/>
</dbReference>
<organism evidence="1 2">
    <name type="scientific">Dermacentor silvarum</name>
    <name type="common">Tick</name>
    <dbReference type="NCBI Taxonomy" id="543639"/>
    <lineage>
        <taxon>Eukaryota</taxon>
        <taxon>Metazoa</taxon>
        <taxon>Ecdysozoa</taxon>
        <taxon>Arthropoda</taxon>
        <taxon>Chelicerata</taxon>
        <taxon>Arachnida</taxon>
        <taxon>Acari</taxon>
        <taxon>Parasitiformes</taxon>
        <taxon>Ixodida</taxon>
        <taxon>Ixodoidea</taxon>
        <taxon>Ixodidae</taxon>
        <taxon>Rhipicephalinae</taxon>
        <taxon>Dermacentor</taxon>
    </lineage>
</organism>
<comment type="caution">
    <text evidence="1">The sequence shown here is derived from an EMBL/GenBank/DDBJ whole genome shotgun (WGS) entry which is preliminary data.</text>
</comment>
<proteinExistence type="predicted"/>
<keyword evidence="2" id="KW-1185">Reference proteome</keyword>
<name>A0ACB8CWR1_DERSI</name>
<gene>
    <name evidence="1" type="ORF">HPB49_010364</name>
</gene>
<accession>A0ACB8CWR1</accession>
<reference evidence="1" key="1">
    <citation type="submission" date="2020-05" db="EMBL/GenBank/DDBJ databases">
        <title>Large-scale comparative analyses of tick genomes elucidate their genetic diversity and vector capacities.</title>
        <authorList>
            <person name="Jia N."/>
            <person name="Wang J."/>
            <person name="Shi W."/>
            <person name="Du L."/>
            <person name="Sun Y."/>
            <person name="Zhan W."/>
            <person name="Jiang J."/>
            <person name="Wang Q."/>
            <person name="Zhang B."/>
            <person name="Ji P."/>
            <person name="Sakyi L.B."/>
            <person name="Cui X."/>
            <person name="Yuan T."/>
            <person name="Jiang B."/>
            <person name="Yang W."/>
            <person name="Lam T.T.-Y."/>
            <person name="Chang Q."/>
            <person name="Ding S."/>
            <person name="Wang X."/>
            <person name="Zhu J."/>
            <person name="Ruan X."/>
            <person name="Zhao L."/>
            <person name="Wei J."/>
            <person name="Que T."/>
            <person name="Du C."/>
            <person name="Cheng J."/>
            <person name="Dai P."/>
            <person name="Han X."/>
            <person name="Huang E."/>
            <person name="Gao Y."/>
            <person name="Liu J."/>
            <person name="Shao H."/>
            <person name="Ye R."/>
            <person name="Li L."/>
            <person name="Wei W."/>
            <person name="Wang X."/>
            <person name="Wang C."/>
            <person name="Yang T."/>
            <person name="Huo Q."/>
            <person name="Li W."/>
            <person name="Guo W."/>
            <person name="Chen H."/>
            <person name="Zhou L."/>
            <person name="Ni X."/>
            <person name="Tian J."/>
            <person name="Zhou Y."/>
            <person name="Sheng Y."/>
            <person name="Liu T."/>
            <person name="Pan Y."/>
            <person name="Xia L."/>
            <person name="Li J."/>
            <person name="Zhao F."/>
            <person name="Cao W."/>
        </authorList>
    </citation>
    <scope>NUCLEOTIDE SEQUENCE</scope>
    <source>
        <strain evidence="1">Dsil-2018</strain>
    </source>
</reference>
<protein>
    <submittedName>
        <fullName evidence="1">Uncharacterized protein</fullName>
    </submittedName>
</protein>
<evidence type="ECO:0000313" key="2">
    <source>
        <dbReference type="Proteomes" id="UP000821865"/>
    </source>
</evidence>
<evidence type="ECO:0000313" key="1">
    <source>
        <dbReference type="EMBL" id="KAH7953584.1"/>
    </source>
</evidence>
<dbReference type="Proteomes" id="UP000821865">
    <property type="component" value="Chromosome 4"/>
</dbReference>
<sequence length="465" mass="50771">MASAPESKFLLKGFSDVLDGRLIQFADQPPAGLLGLRMKLHRQPERHAGSRPRLPRGDLGFCSRRLPRSLLVSHVEAAHSATAKSSSTKSRRHKDMEGAQCRHVEAAHLITAKSSSAKSKRHKETAIPSTEVSSGPLVKGGDRKVQPESTVKSEEPVATKAATTVTELSHEHIQDLIEATASRTASVAVENVIQLNGTLFRDILGAVNLIYERLTAVTRTAGVSFTASSSVEDATAAPAVFEHRPKEKHLEEFTWMVCRYSKLRVGIHYVESPLLLIAPGHRVQFTVCIDGITVVELSVSVMVHRGDHGGQPCAQPFQRTCPFTLLDKSGNGAHVTSLFRPKDLFDSDAAVSPSTEDAFLVSGWLTISKISPDPSDLRISTQPLAEGMAVRSTLSEASLIETKASTTCEVIIIEDLPVREKVLDAYRRSKNIPNYHDKRPQETCKKADAQATISFKADDPCSTFW</sequence>